<dbReference type="CDD" id="cd00590">
    <property type="entry name" value="RRM_SF"/>
    <property type="match status" value="1"/>
</dbReference>
<evidence type="ECO:0000259" key="12">
    <source>
        <dbReference type="Pfam" id="PF26253"/>
    </source>
</evidence>
<evidence type="ECO:0000256" key="5">
    <source>
        <dbReference type="ARBA" id="ARBA00022884"/>
    </source>
</evidence>
<dbReference type="InterPro" id="IPR012677">
    <property type="entry name" value="Nucleotide-bd_a/b_plait_sf"/>
</dbReference>
<dbReference type="PANTHER" id="PTHR23079">
    <property type="entry name" value="RNA-DEPENDENT RNA POLYMERASE"/>
    <property type="match status" value="1"/>
</dbReference>
<keyword evidence="4 8" id="KW-0548">Nucleotidyltransferase</keyword>
<evidence type="ECO:0000256" key="3">
    <source>
        <dbReference type="ARBA" id="ARBA00022679"/>
    </source>
</evidence>
<feature type="domain" description="RDRP C-terminal head" evidence="12">
    <location>
        <begin position="995"/>
        <end position="1134"/>
    </location>
</feature>
<evidence type="ECO:0000313" key="13">
    <source>
        <dbReference type="EMBL" id="KAG0007098.1"/>
    </source>
</evidence>
<keyword evidence="5 8" id="KW-0694">RNA-binding</keyword>
<name>A0A9P6MLH2_9FUNG</name>
<evidence type="ECO:0000256" key="1">
    <source>
        <dbReference type="ARBA" id="ARBA00005762"/>
    </source>
</evidence>
<accession>A0A9P6MLH2</accession>
<keyword evidence="14" id="KW-1185">Reference proteome</keyword>
<evidence type="ECO:0000259" key="10">
    <source>
        <dbReference type="Pfam" id="PF00076"/>
    </source>
</evidence>
<evidence type="ECO:0000256" key="7">
    <source>
        <dbReference type="ARBA" id="ARBA00048744"/>
    </source>
</evidence>
<comment type="similarity">
    <text evidence="1 8">Belongs to the RdRP family.</text>
</comment>
<dbReference type="Gene3D" id="3.30.70.330">
    <property type="match status" value="1"/>
</dbReference>
<feature type="domain" description="RRM" evidence="10">
    <location>
        <begin position="49"/>
        <end position="96"/>
    </location>
</feature>
<evidence type="ECO:0000256" key="2">
    <source>
        <dbReference type="ARBA" id="ARBA00022484"/>
    </source>
</evidence>
<evidence type="ECO:0000256" key="9">
    <source>
        <dbReference type="SAM" id="MobiDB-lite"/>
    </source>
</evidence>
<feature type="region of interest" description="Disordered" evidence="9">
    <location>
        <begin position="1138"/>
        <end position="1254"/>
    </location>
</feature>
<dbReference type="InterPro" id="IPR057596">
    <property type="entry name" value="RDRP_core"/>
</dbReference>
<dbReference type="Pfam" id="PF00076">
    <property type="entry name" value="RRM_1"/>
    <property type="match status" value="1"/>
</dbReference>
<proteinExistence type="inferred from homology"/>
<evidence type="ECO:0000256" key="4">
    <source>
        <dbReference type="ARBA" id="ARBA00022695"/>
    </source>
</evidence>
<protein>
    <recommendedName>
        <fullName evidence="8">RNA-dependent RNA polymerase</fullName>
        <ecNumber evidence="8">2.7.7.48</ecNumber>
    </recommendedName>
</protein>
<dbReference type="GO" id="GO:0031380">
    <property type="term" value="C:nuclear RNA-directed RNA polymerase complex"/>
    <property type="evidence" value="ECO:0007669"/>
    <property type="project" value="TreeGrafter"/>
</dbReference>
<dbReference type="Proteomes" id="UP000703661">
    <property type="component" value="Unassembled WGS sequence"/>
</dbReference>
<comment type="caution">
    <text evidence="13">The sequence shown here is derived from an EMBL/GenBank/DDBJ whole genome shotgun (WGS) entry which is preliminary data.</text>
</comment>
<dbReference type="EC" id="2.7.7.48" evidence="8"/>
<dbReference type="Pfam" id="PF05183">
    <property type="entry name" value="RdRP"/>
    <property type="match status" value="1"/>
</dbReference>
<reference evidence="13" key="1">
    <citation type="journal article" date="2020" name="Fungal Divers.">
        <title>Resolving the Mortierellaceae phylogeny through synthesis of multi-gene phylogenetics and phylogenomics.</title>
        <authorList>
            <person name="Vandepol N."/>
            <person name="Liber J."/>
            <person name="Desiro A."/>
            <person name="Na H."/>
            <person name="Kennedy M."/>
            <person name="Barry K."/>
            <person name="Grigoriev I.V."/>
            <person name="Miller A.N."/>
            <person name="O'Donnell K."/>
            <person name="Stajich J.E."/>
            <person name="Bonito G."/>
        </authorList>
    </citation>
    <scope>NUCLEOTIDE SEQUENCE</scope>
    <source>
        <strain evidence="13">NRRL 2769</strain>
    </source>
</reference>
<dbReference type="InterPro" id="IPR035979">
    <property type="entry name" value="RBD_domain_sf"/>
</dbReference>
<feature type="compositionally biased region" description="Low complexity" evidence="9">
    <location>
        <begin position="1222"/>
        <end position="1234"/>
    </location>
</feature>
<dbReference type="AlphaFoldDB" id="A0A9P6MLH2"/>
<dbReference type="SUPFAM" id="SSF54928">
    <property type="entry name" value="RNA-binding domain, RBD"/>
    <property type="match status" value="1"/>
</dbReference>
<keyword evidence="6" id="KW-0943">RNA-mediated gene silencing</keyword>
<organism evidence="13 14">
    <name type="scientific">Entomortierella chlamydospora</name>
    <dbReference type="NCBI Taxonomy" id="101097"/>
    <lineage>
        <taxon>Eukaryota</taxon>
        <taxon>Fungi</taxon>
        <taxon>Fungi incertae sedis</taxon>
        <taxon>Mucoromycota</taxon>
        <taxon>Mortierellomycotina</taxon>
        <taxon>Mortierellomycetes</taxon>
        <taxon>Mortierellales</taxon>
        <taxon>Mortierellaceae</taxon>
        <taxon>Entomortierella</taxon>
    </lineage>
</organism>
<gene>
    <name evidence="13" type="ORF">BGZ80_005036</name>
</gene>
<feature type="non-terminal residue" evidence="13">
    <location>
        <position position="1275"/>
    </location>
</feature>
<dbReference type="InterPro" id="IPR000504">
    <property type="entry name" value="RRM_dom"/>
</dbReference>
<evidence type="ECO:0000256" key="6">
    <source>
        <dbReference type="ARBA" id="ARBA00023158"/>
    </source>
</evidence>
<keyword evidence="3 8" id="KW-0808">Transferase</keyword>
<feature type="domain" description="RDRP core" evidence="11">
    <location>
        <begin position="420"/>
        <end position="975"/>
    </location>
</feature>
<dbReference type="GO" id="GO:0003723">
    <property type="term" value="F:RNA binding"/>
    <property type="evidence" value="ECO:0007669"/>
    <property type="project" value="UniProtKB-KW"/>
</dbReference>
<dbReference type="EMBL" id="JAAAID010002504">
    <property type="protein sequence ID" value="KAG0007098.1"/>
    <property type="molecule type" value="Genomic_DNA"/>
</dbReference>
<dbReference type="GO" id="GO:0030422">
    <property type="term" value="P:siRNA processing"/>
    <property type="evidence" value="ECO:0007669"/>
    <property type="project" value="TreeGrafter"/>
</dbReference>
<sequence>MAFPTRHSFDRVKQPYYVSKQTPAPSLPTYLQDFIKDLSDRKDQDTVRIRIKNLDKNTTATSIKKLFEPFGEIMEVYLDPIEDQERLCASVLFESKPRNIHGLVKACLEIKPHRPLELELVPLKEAKNPRPFCPAEILQLGQKLAPNVFCPEFSAKSDVSIIFQGHRRMVKINFRRKFSDVTIKYQIEMKFQDMDKGCIQIDHLGENMAITIDLRFPPMYWRYDPNMVVGEQLRWSEGASSRRVVDIPPEGSEFNTLLTDNSPIEPNPANLSSKLGRWTVIRLVVNKGVSRNLISFSSYCKKYNLLGQDLPPIIVRNVADVPRPRMDAFKSLPFEVRYLLESALSFNYIVDYDLTPKVAQALCSLEPLKASMILENIVSSRQRVWDVEKYIATEAAKLSRISSTTRIVPPQCIYLRKVIVTPTTIHLQPPTVETSNRIVRHFSKLNDYFLRVEFSDEGYNRVWSKDSSSPENRAIYNRIFAGLNNGLRIGDREYHFLAFSASQLRDNSAWFFCPQGGDQTADSIRQWMGDFSRIKSIAKYAARMGQCFSSTRAIAELTKDEVQTVPDIERDNHNFSDGCGRISNKLAQMIGMEMEKETMPVAFQIRLGGAKGVLVWHPALRERQVQIRPSMTKFDVEHYVLEVIKTSGFIPSYLNRQIILLLTALGVPDEVILDLKDKMVRDLEKIETEETVAVNTLRQNWDENGSSKMMVEMIRAGFMQSQDPFLKNLLTLFKLYMLEELSKRARIFVPKGAYLLGVCDETGDLRENEIFVQVSSTENPTKRTIIEGMCAVVRCPCFHPGDIRVVRAVNCQSLRHLHDVVVFNTKGARGIPSMCSGGDLDGDDYTVIWDPDIVSKIKQEAPMEYVGYEAMKIGENDDTIHEIKKFFVQYAISNNLGLIANAHLALSDKLERGPFNGKCLKLARLHSDAVDFPKSGKPVDLPMELRPKLYPDFMEKPEDKSYKSTRILGKIFRECRRPEQEHFVPRGYHQSFNTALLVDGYDSYVEDAQRCKALYDDEVRSLMNQYGVKSDLEIASGFIMGVDMITNRKEHDVRQSINSAYSFIKRKFRSEFEKEFYSPDSRTIAPSLQQYVERKAAAWYAVCYQNLQPDQSYTFAWVVWDYLCKIASRVRRLQGIEKSSQRIATPQGDPPRPSIDTQTPREDSVQPLQSDMSQVTNGESCDTSIQQQAQSTRIDDGPIKADLASSSSSSSSSNDVSNGVMSLNTTLGNSSTNNAFGQTIPRPSFIRPRTDKPRELRTKITIHAGSMFIEPDVDD</sequence>
<dbReference type="PANTHER" id="PTHR23079:SF55">
    <property type="entry name" value="RNA-DIRECTED RNA POLYMERASE"/>
    <property type="match status" value="1"/>
</dbReference>
<evidence type="ECO:0000313" key="14">
    <source>
        <dbReference type="Proteomes" id="UP000703661"/>
    </source>
</evidence>
<evidence type="ECO:0000256" key="8">
    <source>
        <dbReference type="RuleBase" id="RU363098"/>
    </source>
</evidence>
<feature type="compositionally biased region" description="Polar residues" evidence="9">
    <location>
        <begin position="1166"/>
        <end position="1192"/>
    </location>
</feature>
<keyword evidence="2 8" id="KW-0696">RNA-directed RNA polymerase</keyword>
<dbReference type="InterPro" id="IPR007855">
    <property type="entry name" value="RDRP"/>
</dbReference>
<dbReference type="InterPro" id="IPR058752">
    <property type="entry name" value="RDRP_C_head"/>
</dbReference>
<evidence type="ECO:0000259" key="11">
    <source>
        <dbReference type="Pfam" id="PF05183"/>
    </source>
</evidence>
<comment type="catalytic activity">
    <reaction evidence="7 8">
        <text>RNA(n) + a ribonucleoside 5'-triphosphate = RNA(n+1) + diphosphate</text>
        <dbReference type="Rhea" id="RHEA:21248"/>
        <dbReference type="Rhea" id="RHEA-COMP:14527"/>
        <dbReference type="Rhea" id="RHEA-COMP:17342"/>
        <dbReference type="ChEBI" id="CHEBI:33019"/>
        <dbReference type="ChEBI" id="CHEBI:61557"/>
        <dbReference type="ChEBI" id="CHEBI:140395"/>
        <dbReference type="EC" id="2.7.7.48"/>
    </reaction>
</comment>
<dbReference type="GO" id="GO:0003968">
    <property type="term" value="F:RNA-directed RNA polymerase activity"/>
    <property type="evidence" value="ECO:0007669"/>
    <property type="project" value="UniProtKB-KW"/>
</dbReference>
<dbReference type="Pfam" id="PF26253">
    <property type="entry name" value="RdRP_head"/>
    <property type="match status" value="1"/>
</dbReference>